<proteinExistence type="predicted"/>
<dbReference type="EMBL" id="HBUF01086889">
    <property type="protein sequence ID" value="CAG6634561.1"/>
    <property type="molecule type" value="Transcribed_RNA"/>
</dbReference>
<evidence type="ECO:0000313" key="2">
    <source>
        <dbReference type="EMBL" id="CAG6634561.1"/>
    </source>
</evidence>
<keyword evidence="1" id="KW-0732">Signal</keyword>
<reference evidence="2" key="1">
    <citation type="submission" date="2021-05" db="EMBL/GenBank/DDBJ databases">
        <authorList>
            <person name="Alioto T."/>
            <person name="Alioto T."/>
            <person name="Gomez Garrido J."/>
        </authorList>
    </citation>
    <scope>NUCLEOTIDE SEQUENCE</scope>
</reference>
<protein>
    <submittedName>
        <fullName evidence="2">Uncharacterized protein</fullName>
    </submittedName>
</protein>
<sequence>MGFYFLMLVLVSSISPLNATKWLEKWKTLKTNYTDLYRENNILLYGVDQKEDEDLLDTVREVGYHFGISRPWDDVEKANRLECTKRPRPLIIKLKSLQLKRKWIQMFQLNNLWKKNWFVYDHLPKEVWMVYQETRKWVRAKNYTRVWVNKNEVFYRKNDTCPMLKVVDLDHLEELKWDEYHYEVHGDLANEFRPSNHNSLK</sequence>
<accession>A0A8D8QMG6</accession>
<feature type="signal peptide" evidence="1">
    <location>
        <begin position="1"/>
        <end position="19"/>
    </location>
</feature>
<evidence type="ECO:0000256" key="1">
    <source>
        <dbReference type="SAM" id="SignalP"/>
    </source>
</evidence>
<organism evidence="2">
    <name type="scientific">Cacopsylla melanoneura</name>
    <dbReference type="NCBI Taxonomy" id="428564"/>
    <lineage>
        <taxon>Eukaryota</taxon>
        <taxon>Metazoa</taxon>
        <taxon>Ecdysozoa</taxon>
        <taxon>Arthropoda</taxon>
        <taxon>Hexapoda</taxon>
        <taxon>Insecta</taxon>
        <taxon>Pterygota</taxon>
        <taxon>Neoptera</taxon>
        <taxon>Paraneoptera</taxon>
        <taxon>Hemiptera</taxon>
        <taxon>Sternorrhyncha</taxon>
        <taxon>Psylloidea</taxon>
        <taxon>Psyllidae</taxon>
        <taxon>Psyllinae</taxon>
        <taxon>Cacopsylla</taxon>
    </lineage>
</organism>
<name>A0A8D8QMG6_9HEMI</name>
<dbReference type="EMBL" id="HBUF01086888">
    <property type="protein sequence ID" value="CAG6634560.1"/>
    <property type="molecule type" value="Transcribed_RNA"/>
</dbReference>
<dbReference type="AlphaFoldDB" id="A0A8D8QMG6"/>
<feature type="chain" id="PRO_5036428535" evidence="1">
    <location>
        <begin position="20"/>
        <end position="201"/>
    </location>
</feature>